<keyword evidence="10" id="KW-1185">Reference proteome</keyword>
<organism evidence="9 10">
    <name type="scientific">Bartonella australis (strain Aust/NH1)</name>
    <dbReference type="NCBI Taxonomy" id="1094489"/>
    <lineage>
        <taxon>Bacteria</taxon>
        <taxon>Pseudomonadati</taxon>
        <taxon>Pseudomonadota</taxon>
        <taxon>Alphaproteobacteria</taxon>
        <taxon>Hyphomicrobiales</taxon>
        <taxon>Bartonellaceae</taxon>
        <taxon>Bartonella</taxon>
    </lineage>
</organism>
<dbReference type="InterPro" id="IPR010971">
    <property type="entry name" value="UbiH/COQ6"/>
</dbReference>
<evidence type="ECO:0000256" key="1">
    <source>
        <dbReference type="ARBA" id="ARBA00001974"/>
    </source>
</evidence>
<dbReference type="UniPathway" id="UPA00232"/>
<keyword evidence="5" id="KW-0274">FAD</keyword>
<name>M1PD68_BARAA</name>
<protein>
    <submittedName>
        <fullName evidence="9">2-octaprenyl-6-methoxyphenyl hydroxylase</fullName>
    </submittedName>
</protein>
<dbReference type="EMBL" id="CP003123">
    <property type="protein sequence ID" value="AGF74531.1"/>
    <property type="molecule type" value="Genomic_DNA"/>
</dbReference>
<dbReference type="STRING" id="1094489.BAnh1_06520"/>
<evidence type="ECO:0000313" key="10">
    <source>
        <dbReference type="Proteomes" id="UP000011729"/>
    </source>
</evidence>
<dbReference type="eggNOG" id="COG0654">
    <property type="taxonomic scope" value="Bacteria"/>
</dbReference>
<dbReference type="HOGENOM" id="CLU_009665_8_1_5"/>
<keyword evidence="6" id="KW-0560">Oxidoreductase</keyword>
<dbReference type="NCBIfam" id="NF005691">
    <property type="entry name" value="PRK07494.1"/>
    <property type="match status" value="1"/>
</dbReference>
<accession>M1PD68</accession>
<dbReference type="KEGG" id="baus:BAnh1_06520"/>
<reference evidence="9 10" key="1">
    <citation type="journal article" date="2013" name="PLoS Genet.">
        <title>A gene transfer agent and a dynamic repertoire of secretion systems hold the keys to the explosive radiation of the emerging pathogen Bartonella.</title>
        <authorList>
            <person name="Guy L."/>
            <person name="Nystedt B."/>
            <person name="Toft C."/>
            <person name="Zaremba-Niedzwiedzka K."/>
            <person name="Berglund E.C."/>
            <person name="Granberg F."/>
            <person name="Naslund K."/>
            <person name="Eriksson A.S."/>
            <person name="Andersson S.G."/>
        </authorList>
    </citation>
    <scope>NUCLEOTIDE SEQUENCE [LARGE SCALE GENOMIC DNA]</scope>
    <source>
        <strain evidence="9 10">Aust/NH1</strain>
    </source>
</reference>
<evidence type="ECO:0000256" key="7">
    <source>
        <dbReference type="ARBA" id="ARBA00023033"/>
    </source>
</evidence>
<comment type="pathway">
    <text evidence="2">Cofactor biosynthesis; ubiquinone biosynthesis.</text>
</comment>
<dbReference type="InterPro" id="IPR002938">
    <property type="entry name" value="FAD-bd"/>
</dbReference>
<dbReference type="PATRIC" id="fig|1094489.3.peg.798"/>
<feature type="domain" description="FAD-binding" evidence="8">
    <location>
        <begin position="22"/>
        <end position="325"/>
    </location>
</feature>
<dbReference type="NCBIfam" id="TIGR01988">
    <property type="entry name" value="Ubi-OHases"/>
    <property type="match status" value="1"/>
</dbReference>
<dbReference type="PANTHER" id="PTHR43876:SF7">
    <property type="entry name" value="UBIQUINONE BIOSYNTHESIS MONOOXYGENASE COQ6, MITOCHONDRIAL"/>
    <property type="match status" value="1"/>
</dbReference>
<dbReference type="Gene3D" id="3.50.50.60">
    <property type="entry name" value="FAD/NAD(P)-binding domain"/>
    <property type="match status" value="2"/>
</dbReference>
<dbReference type="RefSeq" id="WP_015398039.1">
    <property type="nucleotide sequence ID" value="NC_020300.1"/>
</dbReference>
<proteinExistence type="inferred from homology"/>
<comment type="cofactor">
    <cofactor evidence="1">
        <name>FAD</name>
        <dbReference type="ChEBI" id="CHEBI:57692"/>
    </cofactor>
</comment>
<dbReference type="PRINTS" id="PR00420">
    <property type="entry name" value="RNGMNOXGNASE"/>
</dbReference>
<evidence type="ECO:0000256" key="2">
    <source>
        <dbReference type="ARBA" id="ARBA00004749"/>
    </source>
</evidence>
<dbReference type="GO" id="GO:0006744">
    <property type="term" value="P:ubiquinone biosynthetic process"/>
    <property type="evidence" value="ECO:0007669"/>
    <property type="project" value="UniProtKB-UniPathway"/>
</dbReference>
<dbReference type="PANTHER" id="PTHR43876">
    <property type="entry name" value="UBIQUINONE BIOSYNTHESIS MONOOXYGENASE COQ6, MITOCHONDRIAL"/>
    <property type="match status" value="1"/>
</dbReference>
<gene>
    <name evidence="9" type="primary">ubiH</name>
    <name evidence="9" type="ordered locus">BAnh1_06520</name>
</gene>
<dbReference type="Proteomes" id="UP000011729">
    <property type="component" value="Chromosome"/>
</dbReference>
<keyword evidence="7" id="KW-0503">Monooxygenase</keyword>
<evidence type="ECO:0000256" key="4">
    <source>
        <dbReference type="ARBA" id="ARBA00022630"/>
    </source>
</evidence>
<sequence>MIGYIGKVPALVISEKNKHKNITVIGAGPIGMLAALNLAHKGYSVSLIGPAACENELRTTALMMPAVHMLQRFDIWSTLEPYAAALSSIRIIDATSRLVRAPTINFYSAEIGEKAFGYNIPNLKLNNALVNSVAHTPSITRFFSSAKSFHHQQNHTRITLSDGKIIQASLIVAADGRDSPTRTAAGIGAQIWHYRQTALVLNFSHSLPHHNTSNEFHTEHGPFTQVPLPGHNSSLVWVVTPSRAEKLLNMRSEAVAKVVEDQMQSMLGKIMVKTPVQAWPLSGLIPHYFAANRTILVGEAAHVFPPIGAQGFNLGFRDIQTLIDIMPDKISNFNFEKIIAYYNLYRKPDIFVRSGFIHALNCALLSDMLLVHIARSFGIELLRNFSSLRNLFMQEGMHPGSGLRKITRIFTTKSPR</sequence>
<evidence type="ECO:0000256" key="6">
    <source>
        <dbReference type="ARBA" id="ARBA00023002"/>
    </source>
</evidence>
<dbReference type="GO" id="GO:0071949">
    <property type="term" value="F:FAD binding"/>
    <property type="evidence" value="ECO:0007669"/>
    <property type="project" value="InterPro"/>
</dbReference>
<dbReference type="GO" id="GO:0016705">
    <property type="term" value="F:oxidoreductase activity, acting on paired donors, with incorporation or reduction of molecular oxygen"/>
    <property type="evidence" value="ECO:0007669"/>
    <property type="project" value="InterPro"/>
</dbReference>
<dbReference type="AlphaFoldDB" id="M1PD68"/>
<evidence type="ECO:0000256" key="5">
    <source>
        <dbReference type="ARBA" id="ARBA00022827"/>
    </source>
</evidence>
<dbReference type="SUPFAM" id="SSF51905">
    <property type="entry name" value="FAD/NAD(P)-binding domain"/>
    <property type="match status" value="1"/>
</dbReference>
<comment type="similarity">
    <text evidence="3">Belongs to the UbiH/COQ6 family.</text>
</comment>
<evidence type="ECO:0000259" key="8">
    <source>
        <dbReference type="Pfam" id="PF01494"/>
    </source>
</evidence>
<evidence type="ECO:0000313" key="9">
    <source>
        <dbReference type="EMBL" id="AGF74531.1"/>
    </source>
</evidence>
<dbReference type="InterPro" id="IPR036188">
    <property type="entry name" value="FAD/NAD-bd_sf"/>
</dbReference>
<dbReference type="GO" id="GO:0004497">
    <property type="term" value="F:monooxygenase activity"/>
    <property type="evidence" value="ECO:0007669"/>
    <property type="project" value="UniProtKB-KW"/>
</dbReference>
<keyword evidence="4" id="KW-0285">Flavoprotein</keyword>
<dbReference type="InterPro" id="IPR051205">
    <property type="entry name" value="UbiH/COQ6_monooxygenase"/>
</dbReference>
<evidence type="ECO:0000256" key="3">
    <source>
        <dbReference type="ARBA" id="ARBA00005349"/>
    </source>
</evidence>
<dbReference type="Pfam" id="PF01494">
    <property type="entry name" value="FAD_binding_3"/>
    <property type="match status" value="1"/>
</dbReference>